<evidence type="ECO:0000256" key="6">
    <source>
        <dbReference type="PROSITE-ProRule" id="PRU00221"/>
    </source>
</evidence>
<dbReference type="PANTHER" id="PTHR44019:SF20">
    <property type="entry name" value="WD REPEAT-CONTAINING PROTEIN 55"/>
    <property type="match status" value="1"/>
</dbReference>
<keyword evidence="9" id="KW-1185">Reference proteome</keyword>
<comment type="similarity">
    <text evidence="1">Belongs to the WD repeat WDR55 family.</text>
</comment>
<comment type="caution">
    <text evidence="8">The sequence shown here is derived from an EMBL/GenBank/DDBJ whole genome shotgun (WGS) entry which is preliminary data.</text>
</comment>
<dbReference type="OrthoDB" id="2288928at2759"/>
<evidence type="ECO:0000313" key="8">
    <source>
        <dbReference type="EMBL" id="KAF2198080.1"/>
    </source>
</evidence>
<dbReference type="PROSITE" id="PS50082">
    <property type="entry name" value="WD_REPEATS_2"/>
    <property type="match status" value="1"/>
</dbReference>
<evidence type="ECO:0000256" key="2">
    <source>
        <dbReference type="ARBA" id="ARBA00022574"/>
    </source>
</evidence>
<accession>A0A9P4MVJ6</accession>
<feature type="compositionally biased region" description="Basic residues" evidence="7">
    <location>
        <begin position="392"/>
        <end position="405"/>
    </location>
</feature>
<evidence type="ECO:0000256" key="3">
    <source>
        <dbReference type="ARBA" id="ARBA00022737"/>
    </source>
</evidence>
<dbReference type="SMART" id="SM00320">
    <property type="entry name" value="WD40"/>
    <property type="match status" value="3"/>
</dbReference>
<evidence type="ECO:0000256" key="1">
    <source>
        <dbReference type="ARBA" id="ARBA00007625"/>
    </source>
</evidence>
<sequence>MFDTVSQIPLSHELFAQAIHPKEPIISVGLASGHVWTYRLPPVGDNSSDAGVTASEQSGFGTIGELWHTKRHKGSCRTLGFGADGAHLYSAGTDGLVKVADVGTGQVISKIAIPLAGRNDDIDPPTIVHPLTPQSLLLTTDSGALHLYDIRELATTAVVKPKQSWHPHDDYISSITPLPPSQASTSGFPKQWVSTGGTTLAVTDLRRGVMVRSEPQEEELLSSVIVTGLSKRGTNVGEKVVIGGGTGVLTLWERGVWDDQDERITLDRAPGGGESVDSLAIFPDGVGPGGHMIAAGLGNGELKFVQIQPNRIVSELKHDELQAEAVVGLGFDVAGRLISGGGKMVKIWHEKVEPEQVYDEDDEDEETAKRQHSDSDSDEDEEEESSEDERANKKRKKRKRNKGKKSGAGGNGIMGFKGLE</sequence>
<feature type="repeat" description="WD" evidence="6">
    <location>
        <begin position="69"/>
        <end position="110"/>
    </location>
</feature>
<dbReference type="Gene3D" id="2.130.10.10">
    <property type="entry name" value="YVTN repeat-like/Quinoprotein amine dehydrogenase"/>
    <property type="match status" value="1"/>
</dbReference>
<proteinExistence type="inferred from homology"/>
<dbReference type="InterPro" id="IPR050505">
    <property type="entry name" value="WDR55/POC1"/>
</dbReference>
<evidence type="ECO:0000313" key="9">
    <source>
        <dbReference type="Proteomes" id="UP000799536"/>
    </source>
</evidence>
<feature type="compositionally biased region" description="Acidic residues" evidence="7">
    <location>
        <begin position="356"/>
        <end position="366"/>
    </location>
</feature>
<evidence type="ECO:0000256" key="5">
    <source>
        <dbReference type="ARBA" id="ARBA00039514"/>
    </source>
</evidence>
<protein>
    <recommendedName>
        <fullName evidence="4">WD repeat-containing protein JIP5</fullName>
    </recommendedName>
    <alternativeName>
        <fullName evidence="5">WD repeat-containing protein jip5</fullName>
    </alternativeName>
</protein>
<dbReference type="SUPFAM" id="SSF50978">
    <property type="entry name" value="WD40 repeat-like"/>
    <property type="match status" value="1"/>
</dbReference>
<keyword evidence="2 6" id="KW-0853">WD repeat</keyword>
<keyword evidence="3" id="KW-0677">Repeat</keyword>
<name>A0A9P4MVJ6_9PLEO</name>
<organism evidence="8 9">
    <name type="scientific">Delitschia confertaspora ATCC 74209</name>
    <dbReference type="NCBI Taxonomy" id="1513339"/>
    <lineage>
        <taxon>Eukaryota</taxon>
        <taxon>Fungi</taxon>
        <taxon>Dikarya</taxon>
        <taxon>Ascomycota</taxon>
        <taxon>Pezizomycotina</taxon>
        <taxon>Dothideomycetes</taxon>
        <taxon>Pleosporomycetidae</taxon>
        <taxon>Pleosporales</taxon>
        <taxon>Delitschiaceae</taxon>
        <taxon>Delitschia</taxon>
    </lineage>
</organism>
<dbReference type="InterPro" id="IPR036322">
    <property type="entry name" value="WD40_repeat_dom_sf"/>
</dbReference>
<feature type="compositionally biased region" description="Gly residues" evidence="7">
    <location>
        <begin position="406"/>
        <end position="420"/>
    </location>
</feature>
<reference evidence="8" key="1">
    <citation type="journal article" date="2020" name="Stud. Mycol.">
        <title>101 Dothideomycetes genomes: a test case for predicting lifestyles and emergence of pathogens.</title>
        <authorList>
            <person name="Haridas S."/>
            <person name="Albert R."/>
            <person name="Binder M."/>
            <person name="Bloem J."/>
            <person name="Labutti K."/>
            <person name="Salamov A."/>
            <person name="Andreopoulos B."/>
            <person name="Baker S."/>
            <person name="Barry K."/>
            <person name="Bills G."/>
            <person name="Bluhm B."/>
            <person name="Cannon C."/>
            <person name="Castanera R."/>
            <person name="Culley D."/>
            <person name="Daum C."/>
            <person name="Ezra D."/>
            <person name="Gonzalez J."/>
            <person name="Henrissat B."/>
            <person name="Kuo A."/>
            <person name="Liang C."/>
            <person name="Lipzen A."/>
            <person name="Lutzoni F."/>
            <person name="Magnuson J."/>
            <person name="Mondo S."/>
            <person name="Nolan M."/>
            <person name="Ohm R."/>
            <person name="Pangilinan J."/>
            <person name="Park H.-J."/>
            <person name="Ramirez L."/>
            <person name="Alfaro M."/>
            <person name="Sun H."/>
            <person name="Tritt A."/>
            <person name="Yoshinaga Y."/>
            <person name="Zwiers L.-H."/>
            <person name="Turgeon B."/>
            <person name="Goodwin S."/>
            <person name="Spatafora J."/>
            <person name="Crous P."/>
            <person name="Grigoriev I."/>
        </authorList>
    </citation>
    <scope>NUCLEOTIDE SEQUENCE</scope>
    <source>
        <strain evidence="8">ATCC 74209</strain>
    </source>
</reference>
<dbReference type="EMBL" id="ML994172">
    <property type="protein sequence ID" value="KAF2198080.1"/>
    <property type="molecule type" value="Genomic_DNA"/>
</dbReference>
<dbReference type="PANTHER" id="PTHR44019">
    <property type="entry name" value="WD REPEAT-CONTAINING PROTEIN 55"/>
    <property type="match status" value="1"/>
</dbReference>
<dbReference type="AlphaFoldDB" id="A0A9P4MVJ6"/>
<evidence type="ECO:0000256" key="7">
    <source>
        <dbReference type="SAM" id="MobiDB-lite"/>
    </source>
</evidence>
<dbReference type="Proteomes" id="UP000799536">
    <property type="component" value="Unassembled WGS sequence"/>
</dbReference>
<dbReference type="InterPro" id="IPR015943">
    <property type="entry name" value="WD40/YVTN_repeat-like_dom_sf"/>
</dbReference>
<feature type="region of interest" description="Disordered" evidence="7">
    <location>
        <begin position="354"/>
        <end position="420"/>
    </location>
</feature>
<feature type="compositionally biased region" description="Acidic residues" evidence="7">
    <location>
        <begin position="376"/>
        <end position="387"/>
    </location>
</feature>
<dbReference type="InterPro" id="IPR001680">
    <property type="entry name" value="WD40_rpt"/>
</dbReference>
<gene>
    <name evidence="8" type="ORF">GQ43DRAFT_379509</name>
</gene>
<evidence type="ECO:0000256" key="4">
    <source>
        <dbReference type="ARBA" id="ARBA00039238"/>
    </source>
</evidence>